<keyword evidence="2 5" id="KW-0645">Protease</keyword>
<evidence type="ECO:0000256" key="5">
    <source>
        <dbReference type="RuleBase" id="RU004404"/>
    </source>
</evidence>
<dbReference type="GO" id="GO:0007165">
    <property type="term" value="P:signal transduction"/>
    <property type="evidence" value="ECO:0007669"/>
    <property type="project" value="TreeGrafter"/>
</dbReference>
<evidence type="ECO:0000256" key="4">
    <source>
        <dbReference type="ARBA" id="ARBA00022825"/>
    </source>
</evidence>
<dbReference type="InterPro" id="IPR041489">
    <property type="entry name" value="PDZ_6"/>
</dbReference>
<dbReference type="OrthoDB" id="9812068at2"/>
<dbReference type="PROSITE" id="PS50106">
    <property type="entry name" value="PDZ"/>
    <property type="match status" value="1"/>
</dbReference>
<dbReference type="InterPro" id="IPR004447">
    <property type="entry name" value="Peptidase_S41A"/>
</dbReference>
<organism evidence="7 8">
    <name type="scientific">Paenibacillus rhizophilus</name>
    <dbReference type="NCBI Taxonomy" id="1850366"/>
    <lineage>
        <taxon>Bacteria</taxon>
        <taxon>Bacillati</taxon>
        <taxon>Bacillota</taxon>
        <taxon>Bacilli</taxon>
        <taxon>Bacillales</taxon>
        <taxon>Paenibacillaceae</taxon>
        <taxon>Paenibacillus</taxon>
    </lineage>
</organism>
<dbReference type="PANTHER" id="PTHR32060:SF30">
    <property type="entry name" value="CARBOXY-TERMINAL PROCESSING PROTEASE CTPA"/>
    <property type="match status" value="1"/>
</dbReference>
<dbReference type="Gene3D" id="3.90.226.10">
    <property type="entry name" value="2-enoyl-CoA Hydratase, Chain A, domain 1"/>
    <property type="match status" value="1"/>
</dbReference>
<dbReference type="AlphaFoldDB" id="A0A3N9P8T2"/>
<proteinExistence type="inferred from homology"/>
<accession>A0A3N9P8T2</accession>
<sequence>MIWPIPYRLRTSFTSMEPKQPFMWSSRLRIRTNRYRTIKPLFFFSISRMTALGPLVTAIPSPIQWKANQIIRKGRYNMTFKKLTAAAAGACLALSLILSPAAMAADSAQATSQASSDTDLINEVMQYVEKYNLTGADKDALIRAAIDGMVDSLDDPYSQYFSSDESKELQSQLALDYVGIGVQLVYAGNELYIEQVMAGSPAESAGLKRGDTILKINGVKISDIEGDTLSGKADTKVTLLIQRNGTSKTYTVKRSEIAYPSVTGKIVGPKIAYISLNGFTEDSDEEFAAVLKNMRASGMKSMILDLRNNGGGYMDSAYNIASQFIDKGIMMYTADNTGVLTPVTITNGSKMDVPVIILTNEYTASASEALTGALHDNELATVVGTKTFGKARIQSLLDLSDGGLLKLTTERYLTPDKVDFNHIGLTPDIEIKDDAAQIITALQLAGMKSIEAAGDNHILDVNGFAFSGNVGLVKQGGSVYASSRILSALVEGDLTWDAKNKKVIVAAGSGKSFGFSVSSKEALYQNGETYIALNAFKKKFPALAWSYNKTQNRLTVSVKS</sequence>
<dbReference type="SUPFAM" id="SSF50156">
    <property type="entry name" value="PDZ domain-like"/>
    <property type="match status" value="1"/>
</dbReference>
<dbReference type="SMART" id="SM00228">
    <property type="entry name" value="PDZ"/>
    <property type="match status" value="1"/>
</dbReference>
<evidence type="ECO:0000256" key="3">
    <source>
        <dbReference type="ARBA" id="ARBA00022801"/>
    </source>
</evidence>
<dbReference type="Pfam" id="PF17820">
    <property type="entry name" value="PDZ_6"/>
    <property type="match status" value="1"/>
</dbReference>
<evidence type="ECO:0000259" key="6">
    <source>
        <dbReference type="PROSITE" id="PS50106"/>
    </source>
</evidence>
<dbReference type="SUPFAM" id="SSF52096">
    <property type="entry name" value="ClpP/crotonase"/>
    <property type="match status" value="1"/>
</dbReference>
<dbReference type="InterPro" id="IPR005151">
    <property type="entry name" value="Tail-specific_protease"/>
</dbReference>
<dbReference type="CDD" id="cd07560">
    <property type="entry name" value="Peptidase_S41_CPP"/>
    <property type="match status" value="1"/>
</dbReference>
<dbReference type="InterPro" id="IPR029045">
    <property type="entry name" value="ClpP/crotonase-like_dom_sf"/>
</dbReference>
<reference evidence="7 8" key="1">
    <citation type="submission" date="2018-11" db="EMBL/GenBank/DDBJ databases">
        <title>Genome sequence of strain 7197.</title>
        <authorList>
            <person name="Gao J."/>
            <person name="Sun J."/>
        </authorList>
    </citation>
    <scope>NUCLEOTIDE SEQUENCE [LARGE SCALE GENOMIC DNA]</scope>
    <source>
        <strain evidence="7 8">7197</strain>
    </source>
</reference>
<dbReference type="GO" id="GO:0004175">
    <property type="term" value="F:endopeptidase activity"/>
    <property type="evidence" value="ECO:0007669"/>
    <property type="project" value="TreeGrafter"/>
</dbReference>
<dbReference type="CDD" id="cd06782">
    <property type="entry name" value="cpPDZ_CPP-like"/>
    <property type="match status" value="1"/>
</dbReference>
<dbReference type="EMBL" id="RQPI01000003">
    <property type="protein sequence ID" value="RQW12209.1"/>
    <property type="molecule type" value="Genomic_DNA"/>
</dbReference>
<gene>
    <name evidence="7" type="ORF">EH198_07580</name>
</gene>
<evidence type="ECO:0000256" key="1">
    <source>
        <dbReference type="ARBA" id="ARBA00009179"/>
    </source>
</evidence>
<dbReference type="PANTHER" id="PTHR32060">
    <property type="entry name" value="TAIL-SPECIFIC PROTEASE"/>
    <property type="match status" value="1"/>
</dbReference>
<dbReference type="NCBIfam" id="TIGR00225">
    <property type="entry name" value="prc"/>
    <property type="match status" value="1"/>
</dbReference>
<evidence type="ECO:0000313" key="7">
    <source>
        <dbReference type="EMBL" id="RQW12209.1"/>
    </source>
</evidence>
<dbReference type="GO" id="GO:0006508">
    <property type="term" value="P:proteolysis"/>
    <property type="evidence" value="ECO:0007669"/>
    <property type="project" value="UniProtKB-KW"/>
</dbReference>
<protein>
    <submittedName>
        <fullName evidence="7">S41 family peptidase</fullName>
    </submittedName>
</protein>
<dbReference type="Gene3D" id="3.30.750.44">
    <property type="match status" value="1"/>
</dbReference>
<keyword evidence="8" id="KW-1185">Reference proteome</keyword>
<evidence type="ECO:0000256" key="2">
    <source>
        <dbReference type="ARBA" id="ARBA00022670"/>
    </source>
</evidence>
<dbReference type="GO" id="GO:0008236">
    <property type="term" value="F:serine-type peptidase activity"/>
    <property type="evidence" value="ECO:0007669"/>
    <property type="project" value="UniProtKB-KW"/>
</dbReference>
<dbReference type="SMART" id="SM00245">
    <property type="entry name" value="TSPc"/>
    <property type="match status" value="1"/>
</dbReference>
<dbReference type="InterPro" id="IPR036034">
    <property type="entry name" value="PDZ_sf"/>
</dbReference>
<dbReference type="Proteomes" id="UP000282529">
    <property type="component" value="Unassembled WGS sequence"/>
</dbReference>
<comment type="caution">
    <text evidence="7">The sequence shown here is derived from an EMBL/GenBank/DDBJ whole genome shotgun (WGS) entry which is preliminary data.</text>
</comment>
<dbReference type="Pfam" id="PF03572">
    <property type="entry name" value="Peptidase_S41"/>
    <property type="match status" value="1"/>
</dbReference>
<dbReference type="Pfam" id="PF22694">
    <property type="entry name" value="CtpB_N-like"/>
    <property type="match status" value="1"/>
</dbReference>
<dbReference type="GO" id="GO:0030288">
    <property type="term" value="C:outer membrane-bounded periplasmic space"/>
    <property type="evidence" value="ECO:0007669"/>
    <property type="project" value="TreeGrafter"/>
</dbReference>
<name>A0A3N9P8T2_9BACL</name>
<dbReference type="InterPro" id="IPR001478">
    <property type="entry name" value="PDZ"/>
</dbReference>
<evidence type="ECO:0000313" key="8">
    <source>
        <dbReference type="Proteomes" id="UP000282529"/>
    </source>
</evidence>
<keyword evidence="3 5" id="KW-0378">Hydrolase</keyword>
<comment type="similarity">
    <text evidence="1 5">Belongs to the peptidase S41A family.</text>
</comment>
<dbReference type="InterPro" id="IPR055210">
    <property type="entry name" value="CtpA/B_N"/>
</dbReference>
<keyword evidence="4 5" id="KW-0720">Serine protease</keyword>
<feature type="domain" description="PDZ" evidence="6">
    <location>
        <begin position="180"/>
        <end position="256"/>
    </location>
</feature>
<dbReference type="Gene3D" id="2.30.42.10">
    <property type="match status" value="1"/>
</dbReference>